<dbReference type="EMBL" id="SIHO01000002">
    <property type="protein sequence ID" value="TFU03895.1"/>
    <property type="molecule type" value="Genomic_DNA"/>
</dbReference>
<sequence length="160" mass="16961">MLRGVLALALLTPGLATVAAAYDAAAPNAGVAQTGLATVPLTIQTATGKHRYTVEVAASPQAQETGLMYRRSMPANHGMIFPFSTSRVLTFWMENTWLPLDLVFIGEDGKVVSIAANAKPMSRDIISSQVPARAVLELNGGEAARIGLRPGDKVTYKLPK</sequence>
<evidence type="ECO:0000313" key="2">
    <source>
        <dbReference type="EMBL" id="TFU03895.1"/>
    </source>
</evidence>
<dbReference type="Gene3D" id="2.60.120.1140">
    <property type="entry name" value="Protein of unknown function DUF192"/>
    <property type="match status" value="1"/>
</dbReference>
<protein>
    <submittedName>
        <fullName evidence="2">DUF192 domain-containing protein</fullName>
    </submittedName>
</protein>
<reference evidence="2 3" key="1">
    <citation type="submission" date="2019-02" db="EMBL/GenBank/DDBJ databases">
        <title>Polymorphobacter sp. isolated from the lake at the Tibet of China.</title>
        <authorList>
            <person name="Li A."/>
        </authorList>
    </citation>
    <scope>NUCLEOTIDE SEQUENCE [LARGE SCALE GENOMIC DNA]</scope>
    <source>
        <strain evidence="2 3">DJ1R-1</strain>
    </source>
</reference>
<dbReference type="Pfam" id="PF02643">
    <property type="entry name" value="DUF192"/>
    <property type="match status" value="1"/>
</dbReference>
<feature type="signal peptide" evidence="1">
    <location>
        <begin position="1"/>
        <end position="21"/>
    </location>
</feature>
<organism evidence="2 3">
    <name type="scientific">Glacieibacterium arshaanense</name>
    <dbReference type="NCBI Taxonomy" id="2511025"/>
    <lineage>
        <taxon>Bacteria</taxon>
        <taxon>Pseudomonadati</taxon>
        <taxon>Pseudomonadota</taxon>
        <taxon>Alphaproteobacteria</taxon>
        <taxon>Sphingomonadales</taxon>
        <taxon>Sphingosinicellaceae</taxon>
        <taxon>Glacieibacterium</taxon>
    </lineage>
</organism>
<keyword evidence="3" id="KW-1185">Reference proteome</keyword>
<evidence type="ECO:0000256" key="1">
    <source>
        <dbReference type="SAM" id="SignalP"/>
    </source>
</evidence>
<dbReference type="PANTHER" id="PTHR37953:SF1">
    <property type="entry name" value="UPF0127 PROTEIN MJ1496"/>
    <property type="match status" value="1"/>
</dbReference>
<keyword evidence="1" id="KW-0732">Signal</keyword>
<evidence type="ECO:0000313" key="3">
    <source>
        <dbReference type="Proteomes" id="UP000297737"/>
    </source>
</evidence>
<proteinExistence type="predicted"/>
<name>A0A4Y9EP86_9SPHN</name>
<dbReference type="Proteomes" id="UP000297737">
    <property type="component" value="Unassembled WGS sequence"/>
</dbReference>
<dbReference type="InterPro" id="IPR003795">
    <property type="entry name" value="DUF192"/>
</dbReference>
<gene>
    <name evidence="2" type="ORF">EUV02_10425</name>
</gene>
<accession>A0A4Y9EP86</accession>
<dbReference type="InterPro" id="IPR038695">
    <property type="entry name" value="Saro_0823-like_sf"/>
</dbReference>
<dbReference type="OrthoDB" id="9808290at2"/>
<feature type="chain" id="PRO_5021506840" evidence="1">
    <location>
        <begin position="22"/>
        <end position="160"/>
    </location>
</feature>
<dbReference type="AlphaFoldDB" id="A0A4Y9EP86"/>
<dbReference type="PANTHER" id="PTHR37953">
    <property type="entry name" value="UPF0127 PROTEIN MJ1496"/>
    <property type="match status" value="1"/>
</dbReference>
<comment type="caution">
    <text evidence="2">The sequence shown here is derived from an EMBL/GenBank/DDBJ whole genome shotgun (WGS) entry which is preliminary data.</text>
</comment>